<dbReference type="Pfam" id="PF05258">
    <property type="entry name" value="DciA"/>
    <property type="match status" value="1"/>
</dbReference>
<accession>A0ABV7CKK8</accession>
<proteinExistence type="predicted"/>
<evidence type="ECO:0000313" key="3">
    <source>
        <dbReference type="Proteomes" id="UP001595453"/>
    </source>
</evidence>
<keyword evidence="3" id="KW-1185">Reference proteome</keyword>
<feature type="region of interest" description="Disordered" evidence="1">
    <location>
        <begin position="116"/>
        <end position="135"/>
    </location>
</feature>
<dbReference type="InterPro" id="IPR007922">
    <property type="entry name" value="DciA-like"/>
</dbReference>
<organism evidence="2 3">
    <name type="scientific">Pseudoalteromonas fenneropenaei</name>
    <dbReference type="NCBI Taxonomy" id="1737459"/>
    <lineage>
        <taxon>Bacteria</taxon>
        <taxon>Pseudomonadati</taxon>
        <taxon>Pseudomonadota</taxon>
        <taxon>Gammaproteobacteria</taxon>
        <taxon>Alteromonadales</taxon>
        <taxon>Pseudoalteromonadaceae</taxon>
        <taxon>Pseudoalteromonas</taxon>
    </lineage>
</organism>
<name>A0ABV7CKK8_9GAMM</name>
<comment type="caution">
    <text evidence="2">The sequence shown here is derived from an EMBL/GenBank/DDBJ whole genome shotgun (WGS) entry which is preliminary data.</text>
</comment>
<dbReference type="EMBL" id="JBHRSD010000017">
    <property type="protein sequence ID" value="MFC3033067.1"/>
    <property type="molecule type" value="Genomic_DNA"/>
</dbReference>
<feature type="compositionally biased region" description="Polar residues" evidence="1">
    <location>
        <begin position="119"/>
        <end position="132"/>
    </location>
</feature>
<evidence type="ECO:0000313" key="2">
    <source>
        <dbReference type="EMBL" id="MFC3033067.1"/>
    </source>
</evidence>
<evidence type="ECO:0000256" key="1">
    <source>
        <dbReference type="SAM" id="MobiDB-lite"/>
    </source>
</evidence>
<dbReference type="Proteomes" id="UP001595453">
    <property type="component" value="Unassembled WGS sequence"/>
</dbReference>
<reference evidence="3" key="1">
    <citation type="journal article" date="2019" name="Int. J. Syst. Evol. Microbiol.">
        <title>The Global Catalogue of Microorganisms (GCM) 10K type strain sequencing project: providing services to taxonomists for standard genome sequencing and annotation.</title>
        <authorList>
            <consortium name="The Broad Institute Genomics Platform"/>
            <consortium name="The Broad Institute Genome Sequencing Center for Infectious Disease"/>
            <person name="Wu L."/>
            <person name="Ma J."/>
        </authorList>
    </citation>
    <scope>NUCLEOTIDE SEQUENCE [LARGE SCALE GENOMIC DNA]</scope>
    <source>
        <strain evidence="3">KCTC 42730</strain>
    </source>
</reference>
<dbReference type="RefSeq" id="WP_377124170.1">
    <property type="nucleotide sequence ID" value="NZ_JBHRSD010000017.1"/>
</dbReference>
<gene>
    <name evidence="2" type="ORF">ACFOEE_11085</name>
</gene>
<protein>
    <submittedName>
        <fullName evidence="2">DciA family protein</fullName>
    </submittedName>
</protein>
<sequence>MAKNRYAPKALDEVFATLQDRGKMQRYATQSAQQAQWQALLQQILGPIIGKKCRVSHYREGILFIEAASPTLATRLQYLKGDLLSGFRANGLPDCASLKITSSPEAQTRLQKANRVKESSASYQSGQEQNTRQLSEATAAQLEALAQQAPPSLRAKFLKLAALADKHKK</sequence>